<dbReference type="RefSeq" id="WP_109825872.1">
    <property type="nucleotide sequence ID" value="NZ_CP029494.1"/>
</dbReference>
<dbReference type="Proteomes" id="UP000245368">
    <property type="component" value="Chromosome"/>
</dbReference>
<feature type="domain" description="ABC transporter" evidence="4">
    <location>
        <begin position="3"/>
        <end position="245"/>
    </location>
</feature>
<evidence type="ECO:0000313" key="5">
    <source>
        <dbReference type="EMBL" id="AWN22630.1"/>
    </source>
</evidence>
<dbReference type="Pfam" id="PF00005">
    <property type="entry name" value="ABC_tran"/>
    <property type="match status" value="2"/>
</dbReference>
<name>A0A2Z3JH00_9DEIO</name>
<dbReference type="PANTHER" id="PTHR42855">
    <property type="entry name" value="ABC TRANSPORTER ATP-BINDING SUBUNIT"/>
    <property type="match status" value="1"/>
</dbReference>
<evidence type="ECO:0000313" key="6">
    <source>
        <dbReference type="Proteomes" id="UP000245368"/>
    </source>
</evidence>
<dbReference type="GO" id="GO:0016887">
    <property type="term" value="F:ATP hydrolysis activity"/>
    <property type="evidence" value="ECO:0007669"/>
    <property type="project" value="InterPro"/>
</dbReference>
<dbReference type="FunFam" id="3.40.50.300:FF:000011">
    <property type="entry name" value="Putative ABC transporter ATP-binding component"/>
    <property type="match status" value="1"/>
</dbReference>
<evidence type="ECO:0000256" key="2">
    <source>
        <dbReference type="ARBA" id="ARBA00022840"/>
    </source>
</evidence>
<reference evidence="5 6" key="1">
    <citation type="submission" date="2018-05" db="EMBL/GenBank/DDBJ databases">
        <title>Complete Genome Sequence of Deinococcus sp. strain 17bor-2.</title>
        <authorList>
            <person name="Srinivasan S."/>
        </authorList>
    </citation>
    <scope>NUCLEOTIDE SEQUENCE [LARGE SCALE GENOMIC DNA]</scope>
    <source>
        <strain evidence="5 6">17bor-2</strain>
    </source>
</reference>
<dbReference type="OrthoDB" id="9801441at2"/>
<evidence type="ECO:0000256" key="1">
    <source>
        <dbReference type="ARBA" id="ARBA00022741"/>
    </source>
</evidence>
<dbReference type="CDD" id="cd03221">
    <property type="entry name" value="ABCF_EF-3"/>
    <property type="match status" value="2"/>
</dbReference>
<dbReference type="InterPro" id="IPR051309">
    <property type="entry name" value="ABCF_ATPase"/>
</dbReference>
<gene>
    <name evidence="5" type="ORF">DKM44_04785</name>
</gene>
<accession>A0A2Z3JH00</accession>
<dbReference type="SUPFAM" id="SSF52540">
    <property type="entry name" value="P-loop containing nucleoside triphosphate hydrolases"/>
    <property type="match status" value="2"/>
</dbReference>
<dbReference type="AlphaFoldDB" id="A0A2Z3JH00"/>
<dbReference type="InterPro" id="IPR017871">
    <property type="entry name" value="ABC_transporter-like_CS"/>
</dbReference>
<dbReference type="SMART" id="SM00382">
    <property type="entry name" value="AAA"/>
    <property type="match status" value="2"/>
</dbReference>
<keyword evidence="6" id="KW-1185">Reference proteome</keyword>
<evidence type="ECO:0000256" key="3">
    <source>
        <dbReference type="SAM" id="MobiDB-lite"/>
    </source>
</evidence>
<dbReference type="KEGG" id="dez:DKM44_04785"/>
<proteinExistence type="predicted"/>
<sequence length="533" mass="57643">MPARLHHVARIYGDQLVFEDVSLELRPHDRLALIGANGSGKTTLLRLLAGLDTPDAGQVEVSSAAYLPQHAPNVCGTVLQAVTPPELQAAFQVLSEASAHLVTPTPQVLGAFSAAEDTYRALGGYDFETRAAAVLGGLDLDAHADVQRLSGGQARRVLLARLLLSPAELYLLDEPTNHLDEASLRWLESWIAGSRAAFVLASHDRAFLDAVSTRTAELERGELTVYPGAYSAAMELKATLREAQGREYAAFKRKRAALEEEQRRQASKGRVEENRNRARDNDKFLSSHKAGRAQQIFSSRARAMQKQIERLDAQATDKPFEDRRILTLELPAAPTGPAEVLTVRDLAVCRNGAAVLGGVNLDLRRGDKVALTGPNGAGKSSLLLALLGRLPHRGTVRLGAGLSVYFAGQTSQELADLPTLKDALLDANPQLTLHQLYEIAAQVGLPPDPAFRVADLSGGQRTRLTLARLGVTRAGLLILDEPTNHLDVRAIEALEGLLQAFPGTVLLATHDRRLRERVATRVWEVGDGSVREG</sequence>
<feature type="region of interest" description="Disordered" evidence="3">
    <location>
        <begin position="259"/>
        <end position="285"/>
    </location>
</feature>
<dbReference type="GO" id="GO:0005524">
    <property type="term" value="F:ATP binding"/>
    <property type="evidence" value="ECO:0007669"/>
    <property type="project" value="UniProtKB-KW"/>
</dbReference>
<dbReference type="PROSITE" id="PS50893">
    <property type="entry name" value="ABC_TRANSPORTER_2"/>
    <property type="match status" value="2"/>
</dbReference>
<keyword evidence="1" id="KW-0547">Nucleotide-binding</keyword>
<dbReference type="Gene3D" id="3.40.50.300">
    <property type="entry name" value="P-loop containing nucleotide triphosphate hydrolases"/>
    <property type="match status" value="2"/>
</dbReference>
<organism evidence="5 6">
    <name type="scientific">Deinococcus irradiatisoli</name>
    <dbReference type="NCBI Taxonomy" id="2202254"/>
    <lineage>
        <taxon>Bacteria</taxon>
        <taxon>Thermotogati</taxon>
        <taxon>Deinococcota</taxon>
        <taxon>Deinococci</taxon>
        <taxon>Deinococcales</taxon>
        <taxon>Deinococcaceae</taxon>
        <taxon>Deinococcus</taxon>
    </lineage>
</organism>
<dbReference type="InterPro" id="IPR003593">
    <property type="entry name" value="AAA+_ATPase"/>
</dbReference>
<protein>
    <submittedName>
        <fullName evidence="5">ABC transporter ATP-binding protein</fullName>
    </submittedName>
</protein>
<dbReference type="EMBL" id="CP029494">
    <property type="protein sequence ID" value="AWN22630.1"/>
    <property type="molecule type" value="Genomic_DNA"/>
</dbReference>
<evidence type="ECO:0000259" key="4">
    <source>
        <dbReference type="PROSITE" id="PS50893"/>
    </source>
</evidence>
<dbReference type="InterPro" id="IPR003439">
    <property type="entry name" value="ABC_transporter-like_ATP-bd"/>
</dbReference>
<dbReference type="InterPro" id="IPR027417">
    <property type="entry name" value="P-loop_NTPase"/>
</dbReference>
<dbReference type="PROSITE" id="PS00211">
    <property type="entry name" value="ABC_TRANSPORTER_1"/>
    <property type="match status" value="1"/>
</dbReference>
<keyword evidence="2 5" id="KW-0067">ATP-binding</keyword>
<dbReference type="PANTHER" id="PTHR42855:SF1">
    <property type="entry name" value="ABC TRANSPORTER DOMAIN-CONTAINING PROTEIN"/>
    <property type="match status" value="1"/>
</dbReference>
<feature type="domain" description="ABC transporter" evidence="4">
    <location>
        <begin position="341"/>
        <end position="533"/>
    </location>
</feature>